<dbReference type="PANTHER" id="PTHR40393">
    <property type="entry name" value="LYSINE BIOSYNTHESIS PROTEIN-RELATED-RELATED"/>
    <property type="match status" value="1"/>
</dbReference>
<dbReference type="NCBIfam" id="NF041070">
    <property type="entry name" value="carrier_LysW_Arch"/>
    <property type="match status" value="1"/>
</dbReference>
<dbReference type="InterPro" id="IPR005906">
    <property type="entry name" value="LysW"/>
</dbReference>
<dbReference type="CDD" id="cd13946">
    <property type="entry name" value="LysW"/>
    <property type="match status" value="1"/>
</dbReference>
<dbReference type="PANTHER" id="PTHR40393:SF1">
    <property type="entry name" value="LYSINE BIOSYNTHESIS PROTEIN-RELATED"/>
    <property type="match status" value="1"/>
</dbReference>
<dbReference type="EMBL" id="CP006867">
    <property type="protein sequence ID" value="ALU11407.1"/>
    <property type="molecule type" value="Genomic_DNA"/>
</dbReference>
<dbReference type="OrthoDB" id="14378at2157"/>
<evidence type="ECO:0000313" key="2">
    <source>
        <dbReference type="Proteomes" id="UP000060778"/>
    </source>
</evidence>
<dbReference type="Pfam" id="PF21344">
    <property type="entry name" value="Zn_ribbon_LysW"/>
    <property type="match status" value="1"/>
</dbReference>
<dbReference type="RefSeq" id="WP_075049204.1">
    <property type="nucleotide sequence ID" value="NZ_CP006867.1"/>
</dbReference>
<dbReference type="AlphaFoldDB" id="A0A0U3FLZ5"/>
<reference evidence="1 2" key="1">
    <citation type="submission" date="2013-11" db="EMBL/GenBank/DDBJ databases">
        <title>Comparative genomics of Ignicoccus.</title>
        <authorList>
            <person name="Podar M."/>
        </authorList>
    </citation>
    <scope>NUCLEOTIDE SEQUENCE [LARGE SCALE GENOMIC DNA]</scope>
    <source>
        <strain evidence="1 2">DSM 13165</strain>
    </source>
</reference>
<evidence type="ECO:0000313" key="1">
    <source>
        <dbReference type="EMBL" id="ALU11407.1"/>
    </source>
</evidence>
<accession>A0A0U3FLZ5</accession>
<organism evidence="1 2">
    <name type="scientific">Ignicoccus islandicus DSM 13165</name>
    <dbReference type="NCBI Taxonomy" id="940295"/>
    <lineage>
        <taxon>Archaea</taxon>
        <taxon>Thermoproteota</taxon>
        <taxon>Thermoprotei</taxon>
        <taxon>Desulfurococcales</taxon>
        <taxon>Desulfurococcaceae</taxon>
        <taxon>Ignicoccus</taxon>
    </lineage>
</organism>
<dbReference type="Proteomes" id="UP000060778">
    <property type="component" value="Chromosome"/>
</dbReference>
<dbReference type="KEGG" id="iis:EYM_00640"/>
<gene>
    <name evidence="1" type="ORF">EYM_00640</name>
</gene>
<dbReference type="Gene3D" id="2.20.28.160">
    <property type="match status" value="1"/>
</dbReference>
<sequence>MPIKAKCPVCGAEIELPDDVMDGEIVECESCGAQLEVKREGDKVELKVAEETAEDWGE</sequence>
<protein>
    <submittedName>
        <fullName evidence="1">Lysine biosynthesis protein LysW</fullName>
    </submittedName>
</protein>
<dbReference type="GeneID" id="30679547"/>
<keyword evidence="2" id="KW-1185">Reference proteome</keyword>
<dbReference type="STRING" id="940295.EYM_00640"/>
<name>A0A0U3FLZ5_9CREN</name>
<proteinExistence type="predicted"/>